<proteinExistence type="predicted"/>
<evidence type="ECO:0000313" key="2">
    <source>
        <dbReference type="EMBL" id="GFZ13620.1"/>
    </source>
</evidence>
<comment type="caution">
    <text evidence="2">The sequence shown here is derived from an EMBL/GenBank/DDBJ whole genome shotgun (WGS) entry which is preliminary data.</text>
</comment>
<dbReference type="EMBL" id="BJWL01000023">
    <property type="protein sequence ID" value="GFZ13620.1"/>
    <property type="molecule type" value="Genomic_DNA"/>
</dbReference>
<feature type="region of interest" description="Disordered" evidence="1">
    <location>
        <begin position="227"/>
        <end position="272"/>
    </location>
</feature>
<organism evidence="2 3">
    <name type="scientific">Actinidia rufa</name>
    <dbReference type="NCBI Taxonomy" id="165716"/>
    <lineage>
        <taxon>Eukaryota</taxon>
        <taxon>Viridiplantae</taxon>
        <taxon>Streptophyta</taxon>
        <taxon>Embryophyta</taxon>
        <taxon>Tracheophyta</taxon>
        <taxon>Spermatophyta</taxon>
        <taxon>Magnoliopsida</taxon>
        <taxon>eudicotyledons</taxon>
        <taxon>Gunneridae</taxon>
        <taxon>Pentapetalae</taxon>
        <taxon>asterids</taxon>
        <taxon>Ericales</taxon>
        <taxon>Actinidiaceae</taxon>
        <taxon>Actinidia</taxon>
    </lineage>
</organism>
<evidence type="ECO:0000256" key="1">
    <source>
        <dbReference type="SAM" id="MobiDB-lite"/>
    </source>
</evidence>
<gene>
    <name evidence="2" type="ORF">Acr_23g0020050</name>
</gene>
<reference evidence="2 3" key="1">
    <citation type="submission" date="2019-07" db="EMBL/GenBank/DDBJ databases">
        <title>De Novo Assembly of kiwifruit Actinidia rufa.</title>
        <authorList>
            <person name="Sugita-Konishi S."/>
            <person name="Sato K."/>
            <person name="Mori E."/>
            <person name="Abe Y."/>
            <person name="Kisaki G."/>
            <person name="Hamano K."/>
            <person name="Suezawa K."/>
            <person name="Otani M."/>
            <person name="Fukuda T."/>
            <person name="Manabe T."/>
            <person name="Gomi K."/>
            <person name="Tabuchi M."/>
            <person name="Akimitsu K."/>
            <person name="Kataoka I."/>
        </authorList>
    </citation>
    <scope>NUCLEOTIDE SEQUENCE [LARGE SCALE GENOMIC DNA]</scope>
    <source>
        <strain evidence="3">cv. Fuchu</strain>
    </source>
</reference>
<dbReference type="Proteomes" id="UP000585474">
    <property type="component" value="Unassembled WGS sequence"/>
</dbReference>
<protein>
    <submittedName>
        <fullName evidence="2">Uncharacterized protein</fullName>
    </submittedName>
</protein>
<name>A0A7J0GS20_9ERIC</name>
<evidence type="ECO:0000313" key="3">
    <source>
        <dbReference type="Proteomes" id="UP000585474"/>
    </source>
</evidence>
<keyword evidence="3" id="KW-1185">Reference proteome</keyword>
<sequence length="352" mass="37955">MEEKLRSSEMALCSISVEKLVIPAIPETCYRNFGAPAESVLLIPDVLLNGASDMTSQTVTFQQSVTLENRLAHSSVSHHNEEWENKNVKYSVASDRATLKLGGHHTMEEINKQENAYSGSINNRSDETNCVEKTLHASDCKGKEGVDDEPNGEVNAVNDVCYTVDEGSAHYSAEIITQPQDANHVPGFKISGKNVISEDLTATDLMFSDGKCKTQLHCKSHDVLVNPGSLSHSREQDVSNDSDTSVPGDRRPSSVNCVPLGGTSPNATKPNSWTSDISDGVCKASELQSGVDENDAFVVKTSAANCPVGMSQTSSVVTENDTHYLKEEFIAVQTELRSSESGSQVDQTNVGV</sequence>
<accession>A0A7J0GS20</accession>
<dbReference type="OrthoDB" id="10522812at2759"/>
<feature type="compositionally biased region" description="Polar residues" evidence="1">
    <location>
        <begin position="263"/>
        <end position="272"/>
    </location>
</feature>
<dbReference type="AlphaFoldDB" id="A0A7J0GS20"/>